<name>A0A1C4FD11_9BACT</name>
<protein>
    <submittedName>
        <fullName evidence="2">Uncharacterized protein</fullName>
    </submittedName>
</protein>
<keyword evidence="3" id="KW-1185">Reference proteome</keyword>
<dbReference type="EMBL" id="FMAR01000013">
    <property type="protein sequence ID" value="SCC53766.1"/>
    <property type="molecule type" value="Genomic_DNA"/>
</dbReference>
<organism evidence="2 3">
    <name type="scientific">Chitinophaga costaii</name>
    <dbReference type="NCBI Taxonomy" id="1335309"/>
    <lineage>
        <taxon>Bacteria</taxon>
        <taxon>Pseudomonadati</taxon>
        <taxon>Bacteroidota</taxon>
        <taxon>Chitinophagia</taxon>
        <taxon>Chitinophagales</taxon>
        <taxon>Chitinophagaceae</taxon>
        <taxon>Chitinophaga</taxon>
    </lineage>
</organism>
<gene>
    <name evidence="2" type="ORF">GA0116948_11375</name>
</gene>
<feature type="transmembrane region" description="Helical" evidence="1">
    <location>
        <begin position="93"/>
        <end position="112"/>
    </location>
</feature>
<sequence>MEQSSPASSTAAAVIKEYFLYTRRTNLAELEQRLLQKGVPATEAAPMALDAYRQFLQRLLRVNIVTFVLIILVLLVDILLLPKIFSQTAPMSTRIMVYGIILFSSVILVRGLTKALKLFSLKEEITAFRELRNL</sequence>
<evidence type="ECO:0000256" key="1">
    <source>
        <dbReference type="SAM" id="Phobius"/>
    </source>
</evidence>
<dbReference type="RefSeq" id="WP_089714144.1">
    <property type="nucleotide sequence ID" value="NZ_FMAR01000013.1"/>
</dbReference>
<keyword evidence="1" id="KW-0472">Membrane</keyword>
<accession>A0A1C4FD11</accession>
<keyword evidence="1" id="KW-1133">Transmembrane helix</keyword>
<evidence type="ECO:0000313" key="3">
    <source>
        <dbReference type="Proteomes" id="UP000242818"/>
    </source>
</evidence>
<keyword evidence="1" id="KW-0812">Transmembrane</keyword>
<dbReference type="Proteomes" id="UP000242818">
    <property type="component" value="Unassembled WGS sequence"/>
</dbReference>
<reference evidence="2 3" key="1">
    <citation type="submission" date="2016-08" db="EMBL/GenBank/DDBJ databases">
        <authorList>
            <person name="Seilhamer J.J."/>
        </authorList>
    </citation>
    <scope>NUCLEOTIDE SEQUENCE [LARGE SCALE GENOMIC DNA]</scope>
    <source>
        <strain evidence="2 3">A37T2</strain>
    </source>
</reference>
<feature type="transmembrane region" description="Helical" evidence="1">
    <location>
        <begin position="62"/>
        <end position="81"/>
    </location>
</feature>
<evidence type="ECO:0000313" key="2">
    <source>
        <dbReference type="EMBL" id="SCC53766.1"/>
    </source>
</evidence>
<dbReference type="OrthoDB" id="673155at2"/>
<dbReference type="AlphaFoldDB" id="A0A1C4FD11"/>
<dbReference type="STRING" id="1335309.GA0116948_11375"/>
<proteinExistence type="predicted"/>